<organism evidence="2 3">
    <name type="scientific">Photobacterium aphoticum</name>
    <dbReference type="NCBI Taxonomy" id="754436"/>
    <lineage>
        <taxon>Bacteria</taxon>
        <taxon>Pseudomonadati</taxon>
        <taxon>Pseudomonadota</taxon>
        <taxon>Gammaproteobacteria</taxon>
        <taxon>Vibrionales</taxon>
        <taxon>Vibrionaceae</taxon>
        <taxon>Photobacterium</taxon>
    </lineage>
</organism>
<evidence type="ECO:0000313" key="2">
    <source>
        <dbReference type="EMBL" id="GAL02745.1"/>
    </source>
</evidence>
<feature type="transmembrane region" description="Helical" evidence="1">
    <location>
        <begin position="20"/>
        <end position="42"/>
    </location>
</feature>
<reference evidence="2 3" key="1">
    <citation type="journal article" date="2014" name="Genome Announc.">
        <title>Draft Genome Sequences of Two Vibrionaceae Species, Vibrio ponticus C121 and Photobacterium aphoticum C119, Isolated as Coral Reef Microbiota.</title>
        <authorList>
            <person name="Al-saari N."/>
            <person name="Meirelles P.M."/>
            <person name="Mino S."/>
            <person name="Suda W."/>
            <person name="Oshima K."/>
            <person name="Hattori M."/>
            <person name="Ohkuma M."/>
            <person name="Thompson F.L."/>
            <person name="Gomez-Gil B."/>
            <person name="Sawabe T."/>
            <person name="Sawabe T."/>
        </authorList>
    </citation>
    <scope>NUCLEOTIDE SEQUENCE [LARGE SCALE GENOMIC DNA]</scope>
    <source>
        <strain evidence="2 3">JCM 19237</strain>
    </source>
</reference>
<gene>
    <name evidence="2" type="ORF">JCM19237_5638</name>
</gene>
<name>A0A090QHW4_9GAMM</name>
<proteinExistence type="predicted"/>
<keyword evidence="1" id="KW-0472">Membrane</keyword>
<protein>
    <submittedName>
        <fullName evidence="2">Uncharacterized protein</fullName>
    </submittedName>
</protein>
<sequence length="47" mass="4843">MGMLGILVEIAKGIGGHVVIALYAMIVCMGAVAGTCTQGMMIDFMSH</sequence>
<keyword evidence="1" id="KW-0812">Transmembrane</keyword>
<evidence type="ECO:0000313" key="3">
    <source>
        <dbReference type="Proteomes" id="UP000029227"/>
    </source>
</evidence>
<evidence type="ECO:0000256" key="1">
    <source>
        <dbReference type="SAM" id="Phobius"/>
    </source>
</evidence>
<dbReference type="Proteomes" id="UP000029227">
    <property type="component" value="Unassembled WGS sequence"/>
</dbReference>
<comment type="caution">
    <text evidence="2">The sequence shown here is derived from an EMBL/GenBank/DDBJ whole genome shotgun (WGS) entry which is preliminary data.</text>
</comment>
<keyword evidence="1" id="KW-1133">Transmembrane helix</keyword>
<dbReference type="EMBL" id="BBMN01000001">
    <property type="protein sequence ID" value="GAL02745.1"/>
    <property type="molecule type" value="Genomic_DNA"/>
</dbReference>
<dbReference type="AlphaFoldDB" id="A0A090QHW4"/>
<accession>A0A090QHW4</accession>
<dbReference type="STRING" id="754436.JCM19237_5638"/>